<reference evidence="1 2" key="1">
    <citation type="submission" date="2024-08" db="EMBL/GenBank/DDBJ databases">
        <authorList>
            <person name="Lu H."/>
        </authorList>
    </citation>
    <scope>NUCLEOTIDE SEQUENCE [LARGE SCALE GENOMIC DNA]</scope>
    <source>
        <strain evidence="1 2">LYH14W</strain>
    </source>
</reference>
<evidence type="ECO:0000313" key="2">
    <source>
        <dbReference type="Proteomes" id="UP001606210"/>
    </source>
</evidence>
<dbReference type="Gene3D" id="3.30.530.20">
    <property type="match status" value="1"/>
</dbReference>
<accession>A0ABW7F405</accession>
<organism evidence="1 2">
    <name type="scientific">Pelomonas parva</name>
    <dbReference type="NCBI Taxonomy" id="3299032"/>
    <lineage>
        <taxon>Bacteria</taxon>
        <taxon>Pseudomonadati</taxon>
        <taxon>Pseudomonadota</taxon>
        <taxon>Betaproteobacteria</taxon>
        <taxon>Burkholderiales</taxon>
        <taxon>Sphaerotilaceae</taxon>
        <taxon>Roseateles</taxon>
    </lineage>
</organism>
<dbReference type="InterPro" id="IPR023393">
    <property type="entry name" value="START-like_dom_sf"/>
</dbReference>
<name>A0ABW7F405_9BURK</name>
<dbReference type="RefSeq" id="WP_394478709.1">
    <property type="nucleotide sequence ID" value="NZ_JBIGHV010000004.1"/>
</dbReference>
<dbReference type="EMBL" id="JBIGHV010000004">
    <property type="protein sequence ID" value="MFG6430440.1"/>
    <property type="molecule type" value="Genomic_DNA"/>
</dbReference>
<proteinExistence type="predicted"/>
<dbReference type="SUPFAM" id="SSF55961">
    <property type="entry name" value="Bet v1-like"/>
    <property type="match status" value="1"/>
</dbReference>
<sequence>MKTLTFEIGINAPRAVAWANMLGAQSYKAWTAPFCEGSYFVGSWGKGAKIQFLAPSGDGMSAVIAENTPNEYVSIRHIGMIVDGVEDTTSEKVRAWAPAHENYRFVDVPGGCRVTVTLDTVPEYEQYMLDTYPKALARLKDLCER</sequence>
<keyword evidence="2" id="KW-1185">Reference proteome</keyword>
<dbReference type="Proteomes" id="UP001606210">
    <property type="component" value="Unassembled WGS sequence"/>
</dbReference>
<gene>
    <name evidence="1" type="ORF">ACG00Y_10970</name>
</gene>
<evidence type="ECO:0000313" key="1">
    <source>
        <dbReference type="EMBL" id="MFG6430440.1"/>
    </source>
</evidence>
<protein>
    <submittedName>
        <fullName evidence="1">SRPBCC domain-containing protein</fullName>
    </submittedName>
</protein>
<comment type="caution">
    <text evidence="1">The sequence shown here is derived from an EMBL/GenBank/DDBJ whole genome shotgun (WGS) entry which is preliminary data.</text>
</comment>